<gene>
    <name evidence="1" type="ORF">MVEN_00144000</name>
</gene>
<reference evidence="1" key="1">
    <citation type="submission" date="2020-05" db="EMBL/GenBank/DDBJ databases">
        <title>Mycena genomes resolve the evolution of fungal bioluminescence.</title>
        <authorList>
            <person name="Tsai I.J."/>
        </authorList>
    </citation>
    <scope>NUCLEOTIDE SEQUENCE</scope>
    <source>
        <strain evidence="1">CCC161011</strain>
    </source>
</reference>
<protein>
    <submittedName>
        <fullName evidence="1">Uncharacterized protein</fullName>
    </submittedName>
</protein>
<dbReference type="EMBL" id="JACAZI010000002">
    <property type="protein sequence ID" value="KAF7368239.1"/>
    <property type="molecule type" value="Genomic_DNA"/>
</dbReference>
<comment type="caution">
    <text evidence="1">The sequence shown here is derived from an EMBL/GenBank/DDBJ whole genome shotgun (WGS) entry which is preliminary data.</text>
</comment>
<dbReference type="AlphaFoldDB" id="A0A8H6Z0M9"/>
<sequence length="709" mass="80518">MVSAVNAWKTRTGRVEGELRCMQDAEVWKTLRGHDGELFFFGPSAEEELRLGVSFSVDWFGRKTSSYGPSHSSGVMSFCVQNLDMSQMYRADNLILSQMPPGPQEPTGQQLQNYLKIIVDDLLKLYEDGIVVKTPEHPNGKLFYSSASMIPDLLTILLCARFVDLRTIATMLRLALNALYLMMNFSAKSLYETYTVIDPMHNLLLGLAKTQWYTVWVKTGALRPDTAKFHRELHTIHEFLESFESPLWAGRLPLRVGEPAGGSLTADEYKFAVTGPWAIIIPVVWERFFKEARKEHEVATRRYPALFKEYEKKKEAWERGGKRTAEPKAPMQPRLRMQEGEDENFLQFAAFLKIVVGNSIRTDTLPTVRQLLQDYLLRFLEFYGADNMKPNHHWAVHIPEQIVQYGPLNGFWAFLTERLNKILKNLNSNNWTGGRLEVSMMREFHRSTRITSVLSQIEVSTRAPSPSTSEHEFVQLLLGSADNVEAIGTVQDAAHAETLNGSRIVAGSIAEENAHLGEEDILLLELFTYYNESGPKVHFAGAPTPGATMLSPFIDFYEFALLDGKRLTPTTRSRRNTAGSSIVQARHKDEAYAGEVQHLIRHRQPGISDVSNNILAHILWMKRSNLTPLDDGKFPWDKYPQLGVETWEHNTYANPNDKDFPPTLMPLNRIHCQIARGTISHTEPPLWITVTMDRFPTSLLAYGFGDKVE</sequence>
<name>A0A8H6Z0M9_9AGAR</name>
<dbReference type="PANTHER" id="PTHR46579:SF1">
    <property type="entry name" value="F5_8 TYPE C DOMAIN-CONTAINING PROTEIN"/>
    <property type="match status" value="1"/>
</dbReference>
<evidence type="ECO:0000313" key="1">
    <source>
        <dbReference type="EMBL" id="KAF7368239.1"/>
    </source>
</evidence>
<keyword evidence="2" id="KW-1185">Reference proteome</keyword>
<dbReference type="PANTHER" id="PTHR46579">
    <property type="entry name" value="F5/8 TYPE C DOMAIN-CONTAINING PROTEIN-RELATED"/>
    <property type="match status" value="1"/>
</dbReference>
<evidence type="ECO:0000313" key="2">
    <source>
        <dbReference type="Proteomes" id="UP000620124"/>
    </source>
</evidence>
<accession>A0A8H6Z0M9</accession>
<organism evidence="1 2">
    <name type="scientific">Mycena venus</name>
    <dbReference type="NCBI Taxonomy" id="2733690"/>
    <lineage>
        <taxon>Eukaryota</taxon>
        <taxon>Fungi</taxon>
        <taxon>Dikarya</taxon>
        <taxon>Basidiomycota</taxon>
        <taxon>Agaricomycotina</taxon>
        <taxon>Agaricomycetes</taxon>
        <taxon>Agaricomycetidae</taxon>
        <taxon>Agaricales</taxon>
        <taxon>Marasmiineae</taxon>
        <taxon>Mycenaceae</taxon>
        <taxon>Mycena</taxon>
    </lineage>
</organism>
<proteinExistence type="predicted"/>
<dbReference type="OrthoDB" id="3239894at2759"/>
<dbReference type="Proteomes" id="UP000620124">
    <property type="component" value="Unassembled WGS sequence"/>
</dbReference>